<dbReference type="SUPFAM" id="SSF47413">
    <property type="entry name" value="lambda repressor-like DNA-binding domains"/>
    <property type="match status" value="1"/>
</dbReference>
<accession>A0A840W5Y9</accession>
<dbReference type="Proteomes" id="UP000579647">
    <property type="component" value="Unassembled WGS sequence"/>
</dbReference>
<name>A0A840W5Y9_9ACTN</name>
<dbReference type="InterPro" id="IPR010982">
    <property type="entry name" value="Lambda_DNA-bd_dom_sf"/>
</dbReference>
<dbReference type="SMART" id="SM00530">
    <property type="entry name" value="HTH_XRE"/>
    <property type="match status" value="1"/>
</dbReference>
<evidence type="ECO:0000256" key="1">
    <source>
        <dbReference type="SAM" id="MobiDB-lite"/>
    </source>
</evidence>
<reference evidence="3 4" key="1">
    <citation type="submission" date="2020-08" db="EMBL/GenBank/DDBJ databases">
        <title>Sequencing the genomes of 1000 actinobacteria strains.</title>
        <authorList>
            <person name="Klenk H.-P."/>
        </authorList>
    </citation>
    <scope>NUCLEOTIDE SEQUENCE [LARGE SCALE GENOMIC DNA]</scope>
    <source>
        <strain evidence="3 4">DSM 44598</strain>
    </source>
</reference>
<proteinExistence type="predicted"/>
<dbReference type="Gene3D" id="1.10.260.40">
    <property type="entry name" value="lambda repressor-like DNA-binding domains"/>
    <property type="match status" value="1"/>
</dbReference>
<dbReference type="AlphaFoldDB" id="A0A840W5Y9"/>
<gene>
    <name evidence="3" type="ORF">HNR07_002609</name>
</gene>
<dbReference type="Pfam" id="PF01381">
    <property type="entry name" value="HTH_3"/>
    <property type="match status" value="1"/>
</dbReference>
<protein>
    <submittedName>
        <fullName evidence="3">Transcriptional regulator with XRE-family HTH domain</fullName>
    </submittedName>
</protein>
<dbReference type="GO" id="GO:0003677">
    <property type="term" value="F:DNA binding"/>
    <property type="evidence" value="ECO:0007669"/>
    <property type="project" value="InterPro"/>
</dbReference>
<dbReference type="CDD" id="cd00093">
    <property type="entry name" value="HTH_XRE"/>
    <property type="match status" value="1"/>
</dbReference>
<dbReference type="InterPro" id="IPR001387">
    <property type="entry name" value="Cro/C1-type_HTH"/>
</dbReference>
<evidence type="ECO:0000313" key="3">
    <source>
        <dbReference type="EMBL" id="MBB5491472.1"/>
    </source>
</evidence>
<dbReference type="EMBL" id="JACHDO010000001">
    <property type="protein sequence ID" value="MBB5491472.1"/>
    <property type="molecule type" value="Genomic_DNA"/>
</dbReference>
<sequence length="143" mass="15248">MTRHLSQSALARLTGTSQATISMWESGKRSPDRRRAILVLQELGTPGAAGERSWRLPDEAPSEPSEGLAQALRVVITAPVPIDVQVSSHTDEGPLTTASFLVQGEHPRLVVTPSSSWGITTSPSGVTTAWVALENPKPPPPLR</sequence>
<dbReference type="PROSITE" id="PS50943">
    <property type="entry name" value="HTH_CROC1"/>
    <property type="match status" value="1"/>
</dbReference>
<evidence type="ECO:0000259" key="2">
    <source>
        <dbReference type="PROSITE" id="PS50943"/>
    </source>
</evidence>
<evidence type="ECO:0000313" key="4">
    <source>
        <dbReference type="Proteomes" id="UP000579647"/>
    </source>
</evidence>
<feature type="region of interest" description="Disordered" evidence="1">
    <location>
        <begin position="47"/>
        <end position="66"/>
    </location>
</feature>
<keyword evidence="4" id="KW-1185">Reference proteome</keyword>
<comment type="caution">
    <text evidence="3">The sequence shown here is derived from an EMBL/GenBank/DDBJ whole genome shotgun (WGS) entry which is preliminary data.</text>
</comment>
<feature type="domain" description="HTH cro/C1-type" evidence="2">
    <location>
        <begin position="3"/>
        <end position="49"/>
    </location>
</feature>
<organism evidence="3 4">
    <name type="scientific">Nocardiopsis metallicus</name>
    <dbReference type="NCBI Taxonomy" id="179819"/>
    <lineage>
        <taxon>Bacteria</taxon>
        <taxon>Bacillati</taxon>
        <taxon>Actinomycetota</taxon>
        <taxon>Actinomycetes</taxon>
        <taxon>Streptosporangiales</taxon>
        <taxon>Nocardiopsidaceae</taxon>
        <taxon>Nocardiopsis</taxon>
    </lineage>
</organism>